<reference evidence="2 3" key="1">
    <citation type="submission" date="2024-06" db="EMBL/GenBank/DDBJ databases">
        <title>A chromosome level genome sequence of Diviner's sage (Salvia divinorum).</title>
        <authorList>
            <person name="Ford S.A."/>
            <person name="Ro D.-K."/>
            <person name="Ness R.W."/>
            <person name="Phillips M.A."/>
        </authorList>
    </citation>
    <scope>NUCLEOTIDE SEQUENCE [LARGE SCALE GENOMIC DNA]</scope>
    <source>
        <strain evidence="2">SAF-2024a</strain>
        <tissue evidence="2">Leaf</tissue>
    </source>
</reference>
<feature type="domain" description="F-box" evidence="1">
    <location>
        <begin position="9"/>
        <end position="42"/>
    </location>
</feature>
<protein>
    <recommendedName>
        <fullName evidence="1">F-box domain-containing protein</fullName>
    </recommendedName>
</protein>
<dbReference type="EMBL" id="JBEAFC010000014">
    <property type="protein sequence ID" value="KAL1533360.1"/>
    <property type="molecule type" value="Genomic_DNA"/>
</dbReference>
<sequence length="357" mass="40883">MESEASLLSELIFEILSRTSLETLEQCKSVSKDWKQIIYEPTFLPLHSQRTNSLFGYFFQTLNSSKYRSAFVSTAAGAIESTWPRNDDIEILASCDQGILICEREICRNKRFYACKPATSQWQALPNPKLRYQTKAVAVVVVRSQPLRYVVVRLYALGSQLHCEIFDSESWRWEKIDSAPPYGEIVINHSPSVTTAGRFVHWLTLEDNVLTLDAQKRRFRCSSLPGCLPKCRWTWPTLVEYEGELGFMCDVEEKDGSELEVWSNGKKKAVVNMREMALHHHHPVAVEFCSSNVVFIRSLEGGGFYNMQNRSFSKVEVPNDLRIPSQVFRFRSDTEIVDLKAGRYASQHKNIVGLSPH</sequence>
<dbReference type="Proteomes" id="UP001567538">
    <property type="component" value="Unassembled WGS sequence"/>
</dbReference>
<keyword evidence="3" id="KW-1185">Reference proteome</keyword>
<dbReference type="InterPro" id="IPR050796">
    <property type="entry name" value="SCF_F-box_component"/>
</dbReference>
<dbReference type="Pfam" id="PF00646">
    <property type="entry name" value="F-box"/>
    <property type="match status" value="1"/>
</dbReference>
<proteinExistence type="predicted"/>
<dbReference type="SUPFAM" id="SSF81383">
    <property type="entry name" value="F-box domain"/>
    <property type="match status" value="1"/>
</dbReference>
<organism evidence="2 3">
    <name type="scientific">Salvia divinorum</name>
    <name type="common">Maria pastora</name>
    <name type="synonym">Diviner's sage</name>
    <dbReference type="NCBI Taxonomy" id="28513"/>
    <lineage>
        <taxon>Eukaryota</taxon>
        <taxon>Viridiplantae</taxon>
        <taxon>Streptophyta</taxon>
        <taxon>Embryophyta</taxon>
        <taxon>Tracheophyta</taxon>
        <taxon>Spermatophyta</taxon>
        <taxon>Magnoliopsida</taxon>
        <taxon>eudicotyledons</taxon>
        <taxon>Gunneridae</taxon>
        <taxon>Pentapetalae</taxon>
        <taxon>asterids</taxon>
        <taxon>lamiids</taxon>
        <taxon>Lamiales</taxon>
        <taxon>Lamiaceae</taxon>
        <taxon>Nepetoideae</taxon>
        <taxon>Mentheae</taxon>
        <taxon>Salviinae</taxon>
        <taxon>Salvia</taxon>
        <taxon>Salvia subgen. Calosphace</taxon>
    </lineage>
</organism>
<dbReference type="PANTHER" id="PTHR31672">
    <property type="entry name" value="BNACNNG10540D PROTEIN"/>
    <property type="match status" value="1"/>
</dbReference>
<evidence type="ECO:0000259" key="1">
    <source>
        <dbReference type="Pfam" id="PF00646"/>
    </source>
</evidence>
<evidence type="ECO:0000313" key="2">
    <source>
        <dbReference type="EMBL" id="KAL1533360.1"/>
    </source>
</evidence>
<evidence type="ECO:0000313" key="3">
    <source>
        <dbReference type="Proteomes" id="UP001567538"/>
    </source>
</evidence>
<name>A0ABD1FPB6_SALDI</name>
<dbReference type="InterPro" id="IPR036047">
    <property type="entry name" value="F-box-like_dom_sf"/>
</dbReference>
<dbReference type="InterPro" id="IPR001810">
    <property type="entry name" value="F-box_dom"/>
</dbReference>
<gene>
    <name evidence="2" type="ORF">AAHA92_33253</name>
</gene>
<accession>A0ABD1FPB6</accession>
<comment type="caution">
    <text evidence="2">The sequence shown here is derived from an EMBL/GenBank/DDBJ whole genome shotgun (WGS) entry which is preliminary data.</text>
</comment>
<dbReference type="AlphaFoldDB" id="A0ABD1FPB6"/>
<dbReference type="PANTHER" id="PTHR31672:SF8">
    <property type="entry name" value="F-BOX DOMAIN-CONTAINING PROTEIN"/>
    <property type="match status" value="1"/>
</dbReference>